<dbReference type="Proteomes" id="UP000285575">
    <property type="component" value="Unassembled WGS sequence"/>
</dbReference>
<dbReference type="InterPro" id="IPR029058">
    <property type="entry name" value="AB_hydrolase_fold"/>
</dbReference>
<accession>A0A437RM06</accession>
<organism evidence="2 3">
    <name type="scientific">Rubrivivax rivuli</name>
    <dbReference type="NCBI Taxonomy" id="1862385"/>
    <lineage>
        <taxon>Bacteria</taxon>
        <taxon>Pseudomonadati</taxon>
        <taxon>Pseudomonadota</taxon>
        <taxon>Betaproteobacteria</taxon>
        <taxon>Burkholderiales</taxon>
        <taxon>Sphaerotilaceae</taxon>
        <taxon>Rubrivivax</taxon>
    </lineage>
</organism>
<comment type="caution">
    <text evidence="2">The sequence shown here is derived from an EMBL/GenBank/DDBJ whole genome shotgun (WGS) entry which is preliminary data.</text>
</comment>
<dbReference type="AlphaFoldDB" id="A0A437RM06"/>
<reference evidence="2 3" key="1">
    <citation type="submission" date="2019-01" db="EMBL/GenBank/DDBJ databases">
        <authorList>
            <person name="Chen W.-M."/>
        </authorList>
    </citation>
    <scope>NUCLEOTIDE SEQUENCE [LARGE SCALE GENOMIC DNA]</scope>
    <source>
        <strain evidence="2 3">KYPY4</strain>
    </source>
</reference>
<dbReference type="InterPro" id="IPR012908">
    <property type="entry name" value="PGAP1-ab_dom-like"/>
</dbReference>
<dbReference type="GO" id="GO:0016788">
    <property type="term" value="F:hydrolase activity, acting on ester bonds"/>
    <property type="evidence" value="ECO:0007669"/>
    <property type="project" value="InterPro"/>
</dbReference>
<feature type="domain" description="GPI inositol-deacylase PGAP1-like alpha/beta" evidence="1">
    <location>
        <begin position="203"/>
        <end position="253"/>
    </location>
</feature>
<evidence type="ECO:0000313" key="3">
    <source>
        <dbReference type="Proteomes" id="UP000285575"/>
    </source>
</evidence>
<keyword evidence="3" id="KW-1185">Reference proteome</keyword>
<dbReference type="OrthoDB" id="556502at2"/>
<dbReference type="EMBL" id="SACR01000002">
    <property type="protein sequence ID" value="RVU47838.1"/>
    <property type="molecule type" value="Genomic_DNA"/>
</dbReference>
<evidence type="ECO:0000313" key="2">
    <source>
        <dbReference type="EMBL" id="RVU47838.1"/>
    </source>
</evidence>
<gene>
    <name evidence="2" type="ORF">EOE66_07635</name>
</gene>
<proteinExistence type="predicted"/>
<dbReference type="Gene3D" id="3.40.50.1820">
    <property type="entry name" value="alpha/beta hydrolase"/>
    <property type="match status" value="1"/>
</dbReference>
<sequence length="395" mass="40180">MHERIAKLPGTPGELQGRTTGLTGLVYRSVRGVTRLAGGTLEALLALLGPSLAAGSEGPPGLAAAPAALPSAEREALVAALNGVLGDHLAATANPLAIPMALRRGGQALPLQAPALAAWLQARSLPAPDTLLVLLHGLCMNDRQWAHPAAPDGTPGGDLGSELAGPLDALPLYLHANTGLPIADNGRQFAALMQALVAAWPVPVRRVVLLGHSMGGLIARSALHQAAGSGWAALCSDLVCLGSPHHGAPLERAGHGVDWLLGAAPGLARYTAPLARLGKVRSAGITNLRHGLQDAEGRALPLPPPPPTGPRCWALAGTLDAETPPAGGGRTRQAFSRLRGDGLVPVASALGQHATVAQRLAFPPGQTAVLANTGHLALLHSPAVQQQLRAWLAPG</sequence>
<dbReference type="Pfam" id="PF07819">
    <property type="entry name" value="PGAP1"/>
    <property type="match status" value="1"/>
</dbReference>
<keyword evidence="2" id="KW-0378">Hydrolase</keyword>
<name>A0A437RM06_9BURK</name>
<dbReference type="SUPFAM" id="SSF53474">
    <property type="entry name" value="alpha/beta-Hydrolases"/>
    <property type="match status" value="1"/>
</dbReference>
<evidence type="ECO:0000259" key="1">
    <source>
        <dbReference type="Pfam" id="PF07819"/>
    </source>
</evidence>
<protein>
    <submittedName>
        <fullName evidence="2">Alpha/beta hydrolase</fullName>
    </submittedName>
</protein>